<keyword evidence="3" id="KW-1185">Reference proteome</keyword>
<protein>
    <submittedName>
        <fullName evidence="2">Uncharacterized protein</fullName>
    </submittedName>
</protein>
<feature type="compositionally biased region" description="Basic and acidic residues" evidence="1">
    <location>
        <begin position="1"/>
        <end position="12"/>
    </location>
</feature>
<gene>
    <name evidence="2" type="ORF">D9619_009419</name>
</gene>
<name>A0A8H5FA16_9AGAR</name>
<feature type="compositionally biased region" description="Basic and acidic residues" evidence="1">
    <location>
        <begin position="55"/>
        <end position="78"/>
    </location>
</feature>
<sequence>MHHELGSHDDSKANTASRGPAVPSKHQDTAEMARSRNDNKTSTHMPAVIHPTQPEAHDTATDMHHKPTLMDEVKGEAS</sequence>
<organism evidence="2 3">
    <name type="scientific">Psilocybe cf. subviscida</name>
    <dbReference type="NCBI Taxonomy" id="2480587"/>
    <lineage>
        <taxon>Eukaryota</taxon>
        <taxon>Fungi</taxon>
        <taxon>Dikarya</taxon>
        <taxon>Basidiomycota</taxon>
        <taxon>Agaricomycotina</taxon>
        <taxon>Agaricomycetes</taxon>
        <taxon>Agaricomycetidae</taxon>
        <taxon>Agaricales</taxon>
        <taxon>Agaricineae</taxon>
        <taxon>Strophariaceae</taxon>
        <taxon>Psilocybe</taxon>
    </lineage>
</organism>
<evidence type="ECO:0000313" key="3">
    <source>
        <dbReference type="Proteomes" id="UP000567179"/>
    </source>
</evidence>
<accession>A0A8H5FA16</accession>
<reference evidence="2 3" key="1">
    <citation type="journal article" date="2020" name="ISME J.">
        <title>Uncovering the hidden diversity of litter-decomposition mechanisms in mushroom-forming fungi.</title>
        <authorList>
            <person name="Floudas D."/>
            <person name="Bentzer J."/>
            <person name="Ahren D."/>
            <person name="Johansson T."/>
            <person name="Persson P."/>
            <person name="Tunlid A."/>
        </authorList>
    </citation>
    <scope>NUCLEOTIDE SEQUENCE [LARGE SCALE GENOMIC DNA]</scope>
    <source>
        <strain evidence="2 3">CBS 101986</strain>
    </source>
</reference>
<comment type="caution">
    <text evidence="2">The sequence shown here is derived from an EMBL/GenBank/DDBJ whole genome shotgun (WGS) entry which is preliminary data.</text>
</comment>
<proteinExistence type="predicted"/>
<dbReference type="AlphaFoldDB" id="A0A8H5FA16"/>
<evidence type="ECO:0000313" key="2">
    <source>
        <dbReference type="EMBL" id="KAF5329291.1"/>
    </source>
</evidence>
<feature type="region of interest" description="Disordered" evidence="1">
    <location>
        <begin position="1"/>
        <end position="78"/>
    </location>
</feature>
<feature type="compositionally biased region" description="Basic and acidic residues" evidence="1">
    <location>
        <begin position="25"/>
        <end position="41"/>
    </location>
</feature>
<dbReference type="OrthoDB" id="3268823at2759"/>
<evidence type="ECO:0000256" key="1">
    <source>
        <dbReference type="SAM" id="MobiDB-lite"/>
    </source>
</evidence>
<dbReference type="Proteomes" id="UP000567179">
    <property type="component" value="Unassembled WGS sequence"/>
</dbReference>
<dbReference type="EMBL" id="JAACJJ010000002">
    <property type="protein sequence ID" value="KAF5329291.1"/>
    <property type="molecule type" value="Genomic_DNA"/>
</dbReference>